<accession>A0ABU5E9M7</accession>
<feature type="region of interest" description="Disordered" evidence="1">
    <location>
        <begin position="88"/>
        <end position="152"/>
    </location>
</feature>
<dbReference type="PANTHER" id="PTHR30105">
    <property type="entry name" value="UNCHARACTERIZED YIBQ-RELATED"/>
    <property type="match status" value="1"/>
</dbReference>
<dbReference type="InterPro" id="IPR011330">
    <property type="entry name" value="Glyco_hydro/deAcase_b/a-brl"/>
</dbReference>
<evidence type="ECO:0000313" key="4">
    <source>
        <dbReference type="Proteomes" id="UP001279642"/>
    </source>
</evidence>
<keyword evidence="2" id="KW-0472">Membrane</keyword>
<reference evidence="3 4" key="1">
    <citation type="journal article" date="2016" name="Antonie Van Leeuwenhoek">
        <title>Dongia soli sp. nov., isolated from soil from Dokdo, Korea.</title>
        <authorList>
            <person name="Kim D.U."/>
            <person name="Lee H."/>
            <person name="Kim H."/>
            <person name="Kim S.G."/>
            <person name="Ka J.O."/>
        </authorList>
    </citation>
    <scope>NUCLEOTIDE SEQUENCE [LARGE SCALE GENOMIC DNA]</scope>
    <source>
        <strain evidence="3 4">D78</strain>
    </source>
</reference>
<evidence type="ECO:0000313" key="3">
    <source>
        <dbReference type="EMBL" id="MDY0883051.1"/>
    </source>
</evidence>
<comment type="caution">
    <text evidence="3">The sequence shown here is derived from an EMBL/GenBank/DDBJ whole genome shotgun (WGS) entry which is preliminary data.</text>
</comment>
<dbReference type="EMBL" id="JAXCLW010000002">
    <property type="protein sequence ID" value="MDY0883051.1"/>
    <property type="molecule type" value="Genomic_DNA"/>
</dbReference>
<feature type="compositionally biased region" description="Basic and acidic residues" evidence="1">
    <location>
        <begin position="100"/>
        <end position="110"/>
    </location>
</feature>
<dbReference type="PANTHER" id="PTHR30105:SF2">
    <property type="entry name" value="DIVERGENT POLYSACCHARIDE DEACETYLASE SUPERFAMILY"/>
    <property type="match status" value="1"/>
</dbReference>
<gene>
    <name evidence="3" type="ORF">SMD27_09360</name>
</gene>
<dbReference type="Pfam" id="PF04748">
    <property type="entry name" value="Polysacc_deac_2"/>
    <property type="match status" value="1"/>
</dbReference>
<feature type="compositionally biased region" description="Polar residues" evidence="1">
    <location>
        <begin position="192"/>
        <end position="202"/>
    </location>
</feature>
<evidence type="ECO:0000256" key="2">
    <source>
        <dbReference type="SAM" id="Phobius"/>
    </source>
</evidence>
<dbReference type="SUPFAM" id="SSF88713">
    <property type="entry name" value="Glycoside hydrolase/deacetylase"/>
    <property type="match status" value="1"/>
</dbReference>
<dbReference type="Gene3D" id="3.20.20.370">
    <property type="entry name" value="Glycoside hydrolase/deacetylase"/>
    <property type="match status" value="1"/>
</dbReference>
<feature type="compositionally biased region" description="Low complexity" evidence="1">
    <location>
        <begin position="140"/>
        <end position="149"/>
    </location>
</feature>
<keyword evidence="2" id="KW-0812">Transmembrane</keyword>
<proteinExistence type="predicted"/>
<name>A0ABU5E9M7_9PROT</name>
<protein>
    <submittedName>
        <fullName evidence="3">Divergent polysaccharide deacetylase family protein</fullName>
    </submittedName>
</protein>
<dbReference type="Proteomes" id="UP001279642">
    <property type="component" value="Unassembled WGS sequence"/>
</dbReference>
<keyword evidence="4" id="KW-1185">Reference proteome</keyword>
<feature type="region of interest" description="Disordered" evidence="1">
    <location>
        <begin position="1"/>
        <end position="28"/>
    </location>
</feature>
<feature type="region of interest" description="Disordered" evidence="1">
    <location>
        <begin position="168"/>
        <end position="207"/>
    </location>
</feature>
<keyword evidence="2" id="KW-1133">Transmembrane helix</keyword>
<organism evidence="3 4">
    <name type="scientific">Dongia soli</name>
    <dbReference type="NCBI Taxonomy" id="600628"/>
    <lineage>
        <taxon>Bacteria</taxon>
        <taxon>Pseudomonadati</taxon>
        <taxon>Pseudomonadota</taxon>
        <taxon>Alphaproteobacteria</taxon>
        <taxon>Rhodospirillales</taxon>
        <taxon>Dongiaceae</taxon>
        <taxon>Dongia</taxon>
    </lineage>
</organism>
<sequence length="445" mass="47838">MAKAKRQTKARRSGKTARKGSRRKSRRTPFSWPAIKRRLWGWLDHSASRFSLGIGIGLAIGLLLVVLFGHFGHWLGIQRQPADDIAGLINNSPVPPRLSETPKARPEPETPKPVTEAAPAVEAKPTINPTTSNPPVPKDAAQGNQAAAAPENMSEITEQELVPQLTRPPAILNAPPPPTAQPSAAPGPKVAQKSTDTGTKPNDQPAWLRNSVAMRAPVNGPMIAIVLDDVGVAKAHAEMAIDLPAPITLSMMTYADGVAEMAAEARAKGHELMLHVPMQPVNPNVNPGPHALLVGLSPAELKQRLDWGLDRFSGFIGINNHMGSRFTQDDAGMRVVMQELRARGLLFLDSKTISNSVGDKLAREMGVAHVARDVFLDDDMSPAAVARQLAITERVARKQGYAVAIGHPHPATLAVLKKWLIDAKQRGFVLVPLSTIARRENGLPG</sequence>
<dbReference type="CDD" id="cd10936">
    <property type="entry name" value="CE4_DAC2"/>
    <property type="match status" value="1"/>
</dbReference>
<feature type="transmembrane region" description="Helical" evidence="2">
    <location>
        <begin position="50"/>
        <end position="71"/>
    </location>
</feature>
<feature type="compositionally biased region" description="Basic residues" evidence="1">
    <location>
        <begin position="1"/>
        <end position="27"/>
    </location>
</feature>
<evidence type="ECO:0000256" key="1">
    <source>
        <dbReference type="SAM" id="MobiDB-lite"/>
    </source>
</evidence>
<dbReference type="RefSeq" id="WP_320508103.1">
    <property type="nucleotide sequence ID" value="NZ_JAXCLW010000002.1"/>
</dbReference>
<dbReference type="InterPro" id="IPR006837">
    <property type="entry name" value="Divergent_DAC"/>
</dbReference>